<dbReference type="PANTHER" id="PTHR43316:SF8">
    <property type="entry name" value="HAD FAMILY HYDROLASE"/>
    <property type="match status" value="1"/>
</dbReference>
<dbReference type="InterPro" id="IPR036412">
    <property type="entry name" value="HAD-like_sf"/>
</dbReference>
<evidence type="ECO:0000313" key="3">
    <source>
        <dbReference type="Proteomes" id="UP000000759"/>
    </source>
</evidence>
<dbReference type="PANTHER" id="PTHR43316">
    <property type="entry name" value="HYDROLASE, HALOACID DELAHOGENASE-RELATED"/>
    <property type="match status" value="1"/>
</dbReference>
<keyword evidence="1" id="KW-0378">Hydrolase</keyword>
<gene>
    <name evidence="2" type="ORF">PHATRDRAFT_37459</name>
</gene>
<sequence>MEGRIPEEDPLKWERMYQEGGNAAPFKLEGMMNLQQSSEVRVVSFDLDNTLWVTSATISAANEALAAFLDARGVVQPQRIETIMGILFKENKERYCPIEVEQAKAPALLTLLRKDAIRKILLDDNGYSSESAECSAEEAFQTWTNARHDAITFNMAEAVKECLQEIAAIQTSDGHSVVIGAITDGNSDPRLIDELSKYFHFCVNAEKVGISKPDKRIYLKAVQELAGHPSLKHLLPDDDAQDYELESRLGPWWVHVGDDFIKDVVAAKDLNMRSVWARELVLNKQVDYALSEGKPERSVEALVKDVSKNEVVKMQVGATDYLVNSLHQEFADAIVDRFGEVATVLNAWHSEGLVKTSTPLQIVENDVTVQEEVVLRPEVESGDTENDRTPNIKNGGSKFCLFCRNTLPGAAKFCSECGEGQH</sequence>
<dbReference type="Proteomes" id="UP000000759">
    <property type="component" value="Chromosome 13"/>
</dbReference>
<dbReference type="KEGG" id="pti:PHATRDRAFT_37459"/>
<dbReference type="EMBL" id="CM000615">
    <property type="protein sequence ID" value="EEC46890.1"/>
    <property type="molecule type" value="Genomic_DNA"/>
</dbReference>
<dbReference type="PaxDb" id="2850-Phatr37459"/>
<organism evidence="2 3">
    <name type="scientific">Phaeodactylum tricornutum (strain CCAP 1055/1)</name>
    <dbReference type="NCBI Taxonomy" id="556484"/>
    <lineage>
        <taxon>Eukaryota</taxon>
        <taxon>Sar</taxon>
        <taxon>Stramenopiles</taxon>
        <taxon>Ochrophyta</taxon>
        <taxon>Bacillariophyta</taxon>
        <taxon>Bacillariophyceae</taxon>
        <taxon>Bacillariophycidae</taxon>
        <taxon>Naviculales</taxon>
        <taxon>Phaeodactylaceae</taxon>
        <taxon>Phaeodactylum</taxon>
    </lineage>
</organism>
<dbReference type="HOGENOM" id="CLU_651287_0_0_1"/>
<dbReference type="OMA" id="VGPWWVH"/>
<dbReference type="Pfam" id="PF00702">
    <property type="entry name" value="Hydrolase"/>
    <property type="match status" value="1"/>
</dbReference>
<accession>B7G3V6</accession>
<dbReference type="GO" id="GO:0016787">
    <property type="term" value="F:hydrolase activity"/>
    <property type="evidence" value="ECO:0007669"/>
    <property type="project" value="UniProtKB-KW"/>
</dbReference>
<proteinExistence type="predicted"/>
<dbReference type="RefSeq" id="XP_002181676.1">
    <property type="nucleotide sequence ID" value="XM_002181640.1"/>
</dbReference>
<dbReference type="STRING" id="556484.B7G3V6"/>
<dbReference type="InterPro" id="IPR051540">
    <property type="entry name" value="S-2-haloacid_dehalogenase"/>
</dbReference>
<dbReference type="eggNOG" id="ENOG502SGRK">
    <property type="taxonomic scope" value="Eukaryota"/>
</dbReference>
<name>B7G3V6_PHATC</name>
<dbReference type="SUPFAM" id="SSF56784">
    <property type="entry name" value="HAD-like"/>
    <property type="match status" value="1"/>
</dbReference>
<evidence type="ECO:0000256" key="1">
    <source>
        <dbReference type="ARBA" id="ARBA00022801"/>
    </source>
</evidence>
<dbReference type="InParanoid" id="B7G3V6"/>
<dbReference type="AlphaFoldDB" id="B7G3V6"/>
<dbReference type="Gene3D" id="3.40.50.1000">
    <property type="entry name" value="HAD superfamily/HAD-like"/>
    <property type="match status" value="1"/>
</dbReference>
<dbReference type="InterPro" id="IPR023214">
    <property type="entry name" value="HAD_sf"/>
</dbReference>
<reference evidence="3" key="2">
    <citation type="submission" date="2008-08" db="EMBL/GenBank/DDBJ databases">
        <authorList>
            <consortium name="Diatom Consortium"/>
            <person name="Grigoriev I."/>
            <person name="Grimwood J."/>
            <person name="Kuo A."/>
            <person name="Otillar R.P."/>
            <person name="Salamov A."/>
            <person name="Detter J.C."/>
            <person name="Lindquist E."/>
            <person name="Shapiro H."/>
            <person name="Lucas S."/>
            <person name="Glavina del Rio T."/>
            <person name="Pitluck S."/>
            <person name="Rokhsar D."/>
            <person name="Bowler C."/>
        </authorList>
    </citation>
    <scope>GENOME REANNOTATION</scope>
    <source>
        <strain evidence="3">CCAP 1055/1</strain>
    </source>
</reference>
<dbReference type="GeneID" id="7202371"/>
<protein>
    <submittedName>
        <fullName evidence="2">Uncharacterized protein</fullName>
    </submittedName>
</protein>
<dbReference type="Gene3D" id="1.20.120.710">
    <property type="entry name" value="Haloacid dehalogenase hydrolase-like domain"/>
    <property type="match status" value="1"/>
</dbReference>
<keyword evidence="3" id="KW-1185">Reference proteome</keyword>
<evidence type="ECO:0000313" key="2">
    <source>
        <dbReference type="EMBL" id="EEC46890.1"/>
    </source>
</evidence>
<reference evidence="2 3" key="1">
    <citation type="journal article" date="2008" name="Nature">
        <title>The Phaeodactylum genome reveals the evolutionary history of diatom genomes.</title>
        <authorList>
            <person name="Bowler C."/>
            <person name="Allen A.E."/>
            <person name="Badger J.H."/>
            <person name="Grimwood J."/>
            <person name="Jabbari K."/>
            <person name="Kuo A."/>
            <person name="Maheswari U."/>
            <person name="Martens C."/>
            <person name="Maumus F."/>
            <person name="Otillar R.P."/>
            <person name="Rayko E."/>
            <person name="Salamov A."/>
            <person name="Vandepoele K."/>
            <person name="Beszteri B."/>
            <person name="Gruber A."/>
            <person name="Heijde M."/>
            <person name="Katinka M."/>
            <person name="Mock T."/>
            <person name="Valentin K."/>
            <person name="Verret F."/>
            <person name="Berges J.A."/>
            <person name="Brownlee C."/>
            <person name="Cadoret J.P."/>
            <person name="Chiovitti A."/>
            <person name="Choi C.J."/>
            <person name="Coesel S."/>
            <person name="De Martino A."/>
            <person name="Detter J.C."/>
            <person name="Durkin C."/>
            <person name="Falciatore A."/>
            <person name="Fournet J."/>
            <person name="Haruta M."/>
            <person name="Huysman M.J."/>
            <person name="Jenkins B.D."/>
            <person name="Jiroutova K."/>
            <person name="Jorgensen R.E."/>
            <person name="Joubert Y."/>
            <person name="Kaplan A."/>
            <person name="Kroger N."/>
            <person name="Kroth P.G."/>
            <person name="La Roche J."/>
            <person name="Lindquist E."/>
            <person name="Lommer M."/>
            <person name="Martin-Jezequel V."/>
            <person name="Lopez P.J."/>
            <person name="Lucas S."/>
            <person name="Mangogna M."/>
            <person name="McGinnis K."/>
            <person name="Medlin L.K."/>
            <person name="Montsant A."/>
            <person name="Oudot-Le Secq M.P."/>
            <person name="Napoli C."/>
            <person name="Obornik M."/>
            <person name="Parker M.S."/>
            <person name="Petit J.L."/>
            <person name="Porcel B.M."/>
            <person name="Poulsen N."/>
            <person name="Robison M."/>
            <person name="Rychlewski L."/>
            <person name="Rynearson T.A."/>
            <person name="Schmutz J."/>
            <person name="Shapiro H."/>
            <person name="Siaut M."/>
            <person name="Stanley M."/>
            <person name="Sussman M.R."/>
            <person name="Taylor A.R."/>
            <person name="Vardi A."/>
            <person name="von Dassow P."/>
            <person name="Vyverman W."/>
            <person name="Willis A."/>
            <person name="Wyrwicz L.S."/>
            <person name="Rokhsar D.S."/>
            <person name="Weissenbach J."/>
            <person name="Armbrust E.V."/>
            <person name="Green B.R."/>
            <person name="Van de Peer Y."/>
            <person name="Grigoriev I.V."/>
        </authorList>
    </citation>
    <scope>NUCLEOTIDE SEQUENCE [LARGE SCALE GENOMIC DNA]</scope>
    <source>
        <strain evidence="2 3">CCAP 1055/1</strain>
    </source>
</reference>
<dbReference type="OrthoDB" id="444127at2759"/>